<evidence type="ECO:0000256" key="10">
    <source>
        <dbReference type="HAMAP-Rule" id="MF_00115"/>
    </source>
</evidence>
<sequence>MGKKDKVTTKELASGFVAGFKNFIMRGNVIDMAVGVIIGGAFGKIITSLVNDVILPPIGVLLGGVEFRDLQWLISRKPILDDGGSPVFVNGIQQFTDVYIRYGNLIQIILEFLIIALCIYFVLYFFIKRKENEAKILALKEKQENELKEKEPVVKEIPEDIKLLTEIRDLLKRESNEKV</sequence>
<dbReference type="SUPFAM" id="SSF81330">
    <property type="entry name" value="Gated mechanosensitive channel"/>
    <property type="match status" value="1"/>
</dbReference>
<comment type="similarity">
    <text evidence="2 10">Belongs to the MscL family.</text>
</comment>
<dbReference type="InParanoid" id="A0A061AI97"/>
<keyword evidence="5 10" id="KW-0812">Transmembrane</keyword>
<comment type="subcellular location">
    <subcellularLocation>
        <location evidence="1 10">Cell membrane</location>
        <topology evidence="1 10">Multi-pass membrane protein</topology>
    </subcellularLocation>
</comment>
<evidence type="ECO:0000256" key="7">
    <source>
        <dbReference type="ARBA" id="ARBA00023065"/>
    </source>
</evidence>
<dbReference type="GO" id="GO:0008381">
    <property type="term" value="F:mechanosensitive monoatomic ion channel activity"/>
    <property type="evidence" value="ECO:0007669"/>
    <property type="project" value="UniProtKB-UniRule"/>
</dbReference>
<evidence type="ECO:0000256" key="3">
    <source>
        <dbReference type="ARBA" id="ARBA00022448"/>
    </source>
</evidence>
<evidence type="ECO:0000256" key="4">
    <source>
        <dbReference type="ARBA" id="ARBA00022475"/>
    </source>
</evidence>
<name>A0A061AI97_9MOLU</name>
<comment type="function">
    <text evidence="10">Channel that opens in response to stretch forces in the membrane lipid bilayer. May participate in the regulation of osmotic pressure changes within the cell.</text>
</comment>
<evidence type="ECO:0000256" key="8">
    <source>
        <dbReference type="ARBA" id="ARBA00023136"/>
    </source>
</evidence>
<dbReference type="InterPro" id="IPR036019">
    <property type="entry name" value="MscL_channel"/>
</dbReference>
<dbReference type="Proteomes" id="UP000032434">
    <property type="component" value="Chromosome 1"/>
</dbReference>
<dbReference type="Gene3D" id="1.10.1200.120">
    <property type="entry name" value="Large-conductance mechanosensitive channel, MscL, domain 1"/>
    <property type="match status" value="1"/>
</dbReference>
<dbReference type="InterPro" id="IPR001185">
    <property type="entry name" value="MS_channel"/>
</dbReference>
<evidence type="ECO:0000313" key="12">
    <source>
        <dbReference type="Proteomes" id="UP000032434"/>
    </source>
</evidence>
<feature type="transmembrane region" description="Helical" evidence="10">
    <location>
        <begin position="105"/>
        <end position="127"/>
    </location>
</feature>
<evidence type="ECO:0000256" key="2">
    <source>
        <dbReference type="ARBA" id="ARBA00007254"/>
    </source>
</evidence>
<reference evidence="12" key="1">
    <citation type="submission" date="2014-05" db="EMBL/GenBank/DDBJ databases">
        <authorList>
            <person name="Kube M."/>
        </authorList>
    </citation>
    <scope>NUCLEOTIDE SEQUENCE [LARGE SCALE GENOMIC DNA]</scope>
</reference>
<organism evidence="11 12">
    <name type="scientific">Acholeplasma oculi</name>
    <dbReference type="NCBI Taxonomy" id="35623"/>
    <lineage>
        <taxon>Bacteria</taxon>
        <taxon>Bacillati</taxon>
        <taxon>Mycoplasmatota</taxon>
        <taxon>Mollicutes</taxon>
        <taxon>Acholeplasmatales</taxon>
        <taxon>Acholeplasmataceae</taxon>
        <taxon>Acholeplasma</taxon>
    </lineage>
</organism>
<feature type="transmembrane region" description="Helical" evidence="10">
    <location>
        <begin position="29"/>
        <end position="50"/>
    </location>
</feature>
<dbReference type="GO" id="GO:0005886">
    <property type="term" value="C:plasma membrane"/>
    <property type="evidence" value="ECO:0007669"/>
    <property type="project" value="UniProtKB-SubCell"/>
</dbReference>
<dbReference type="HOGENOM" id="CLU_095787_0_1_14"/>
<keyword evidence="3 10" id="KW-0813">Transport</keyword>
<dbReference type="PANTHER" id="PTHR30266:SF2">
    <property type="entry name" value="LARGE-CONDUCTANCE MECHANOSENSITIVE CHANNEL"/>
    <property type="match status" value="1"/>
</dbReference>
<dbReference type="PATRIC" id="fig|35623.3.peg.1253"/>
<protein>
    <recommendedName>
        <fullName evidence="10">Large-conductance mechanosensitive channel</fullName>
    </recommendedName>
</protein>
<dbReference type="RefSeq" id="WP_045749756.1">
    <property type="nucleotide sequence ID" value="NZ_FUZK01000001.1"/>
</dbReference>
<evidence type="ECO:0000256" key="5">
    <source>
        <dbReference type="ARBA" id="ARBA00022692"/>
    </source>
</evidence>
<dbReference type="STRING" id="35623.Aocu_12530"/>
<keyword evidence="9 10" id="KW-0407">Ion channel</keyword>
<dbReference type="PANTHER" id="PTHR30266">
    <property type="entry name" value="MECHANOSENSITIVE CHANNEL MSCL"/>
    <property type="match status" value="1"/>
</dbReference>
<keyword evidence="8 10" id="KW-0472">Membrane</keyword>
<comment type="subunit">
    <text evidence="10">Homopentamer.</text>
</comment>
<dbReference type="HAMAP" id="MF_00115">
    <property type="entry name" value="MscL"/>
    <property type="match status" value="1"/>
</dbReference>
<evidence type="ECO:0000256" key="6">
    <source>
        <dbReference type="ARBA" id="ARBA00022989"/>
    </source>
</evidence>
<dbReference type="FunCoup" id="A0A061AI97">
    <property type="interactions" value="167"/>
</dbReference>
<accession>A0A061AI97</accession>
<dbReference type="Pfam" id="PF01741">
    <property type="entry name" value="MscL"/>
    <property type="match status" value="1"/>
</dbReference>
<evidence type="ECO:0000256" key="1">
    <source>
        <dbReference type="ARBA" id="ARBA00004651"/>
    </source>
</evidence>
<gene>
    <name evidence="10 11" type="primary">mscL</name>
    <name evidence="11" type="ORF">Aocu_12530</name>
</gene>
<dbReference type="EMBL" id="LK028559">
    <property type="protein sequence ID" value="CDR31326.1"/>
    <property type="molecule type" value="Genomic_DNA"/>
</dbReference>
<dbReference type="InterPro" id="IPR037673">
    <property type="entry name" value="MSC/AndL"/>
</dbReference>
<keyword evidence="12" id="KW-1185">Reference proteome</keyword>
<keyword evidence="7 10" id="KW-0406">Ion transport</keyword>
<keyword evidence="6 10" id="KW-1133">Transmembrane helix</keyword>
<dbReference type="OrthoDB" id="9810350at2"/>
<evidence type="ECO:0000313" key="11">
    <source>
        <dbReference type="EMBL" id="CDR31326.1"/>
    </source>
</evidence>
<dbReference type="PROSITE" id="PS01327">
    <property type="entry name" value="MSCL"/>
    <property type="match status" value="1"/>
</dbReference>
<dbReference type="NCBIfam" id="TIGR00220">
    <property type="entry name" value="mscL"/>
    <property type="match status" value="1"/>
</dbReference>
<dbReference type="AlphaFoldDB" id="A0A061AI97"/>
<dbReference type="KEGG" id="aoc:Aocu_12530"/>
<dbReference type="InterPro" id="IPR019823">
    <property type="entry name" value="Mechanosensitive_channel_CS"/>
</dbReference>
<keyword evidence="4 10" id="KW-1003">Cell membrane</keyword>
<proteinExistence type="inferred from homology"/>
<evidence type="ECO:0000256" key="9">
    <source>
        <dbReference type="ARBA" id="ARBA00023303"/>
    </source>
</evidence>